<feature type="domain" description="Nudix hydrolase" evidence="3">
    <location>
        <begin position="4"/>
        <end position="128"/>
    </location>
</feature>
<dbReference type="SUPFAM" id="SSF55811">
    <property type="entry name" value="Nudix"/>
    <property type="match status" value="1"/>
</dbReference>
<dbReference type="EMBL" id="JAESND010000001">
    <property type="protein sequence ID" value="MBM3114766.1"/>
    <property type="molecule type" value="Genomic_DNA"/>
</dbReference>
<comment type="cofactor">
    <cofactor evidence="1">
        <name>Mg(2+)</name>
        <dbReference type="ChEBI" id="CHEBI:18420"/>
    </cofactor>
</comment>
<name>A0ABS2BGN5_9NEIS</name>
<dbReference type="Proteomes" id="UP000809431">
    <property type="component" value="Unassembled WGS sequence"/>
</dbReference>
<dbReference type="RefSeq" id="WP_203536433.1">
    <property type="nucleotide sequence ID" value="NZ_JAESND010000001.1"/>
</dbReference>
<dbReference type="InterPro" id="IPR015797">
    <property type="entry name" value="NUDIX_hydrolase-like_dom_sf"/>
</dbReference>
<dbReference type="Gene3D" id="3.90.79.10">
    <property type="entry name" value="Nucleoside Triphosphate Pyrophosphohydrolase"/>
    <property type="match status" value="1"/>
</dbReference>
<evidence type="ECO:0000313" key="5">
    <source>
        <dbReference type="Proteomes" id="UP000809431"/>
    </source>
</evidence>
<dbReference type="PANTHER" id="PTHR43046">
    <property type="entry name" value="GDP-MANNOSE MANNOSYL HYDROLASE"/>
    <property type="match status" value="1"/>
</dbReference>
<dbReference type="PANTHER" id="PTHR43046:SF2">
    <property type="entry name" value="8-OXO-DGTP DIPHOSPHATASE-RELATED"/>
    <property type="match status" value="1"/>
</dbReference>
<dbReference type="PROSITE" id="PS51462">
    <property type="entry name" value="NUDIX"/>
    <property type="match status" value="1"/>
</dbReference>
<evidence type="ECO:0000259" key="3">
    <source>
        <dbReference type="PROSITE" id="PS51462"/>
    </source>
</evidence>
<evidence type="ECO:0000256" key="1">
    <source>
        <dbReference type="ARBA" id="ARBA00001946"/>
    </source>
</evidence>
<accession>A0ABS2BGN5</accession>
<dbReference type="CDD" id="cd04690">
    <property type="entry name" value="NUDIX_Hydrolase"/>
    <property type="match status" value="1"/>
</dbReference>
<keyword evidence="5" id="KW-1185">Reference proteome</keyword>
<reference evidence="4 5" key="1">
    <citation type="submission" date="2021-01" db="EMBL/GenBank/DDBJ databases">
        <title>Draft Genome Sequence and Polyhydroxyalkanoate Biosynthetic Potential of Jeongeupia naejangsanensis Type Strain DSM 24253.</title>
        <authorList>
            <person name="Turrini P."/>
            <person name="Artuso I."/>
            <person name="Lugli G.A."/>
            <person name="Frangipani E."/>
            <person name="Ventura M."/>
            <person name="Visca P."/>
        </authorList>
    </citation>
    <scope>NUCLEOTIDE SEQUENCE [LARGE SCALE GENOMIC DNA]</scope>
    <source>
        <strain evidence="4 5">DSM 24253</strain>
    </source>
</reference>
<protein>
    <submittedName>
        <fullName evidence="4">NUDIX domain-containing protein</fullName>
    </submittedName>
</protein>
<dbReference type="InterPro" id="IPR000086">
    <property type="entry name" value="NUDIX_hydrolase_dom"/>
</dbReference>
<evidence type="ECO:0000256" key="2">
    <source>
        <dbReference type="ARBA" id="ARBA00022801"/>
    </source>
</evidence>
<evidence type="ECO:0000313" key="4">
    <source>
        <dbReference type="EMBL" id="MBM3114766.1"/>
    </source>
</evidence>
<proteinExistence type="predicted"/>
<comment type="caution">
    <text evidence="4">The sequence shown here is derived from an EMBL/GenBank/DDBJ whole genome shotgun (WGS) entry which is preliminary data.</text>
</comment>
<keyword evidence="2" id="KW-0378">Hydrolase</keyword>
<dbReference type="Pfam" id="PF00293">
    <property type="entry name" value="NUDIX"/>
    <property type="match status" value="1"/>
</dbReference>
<organism evidence="4 5">
    <name type="scientific">Jeongeupia naejangsanensis</name>
    <dbReference type="NCBI Taxonomy" id="613195"/>
    <lineage>
        <taxon>Bacteria</taxon>
        <taxon>Pseudomonadati</taxon>
        <taxon>Pseudomonadota</taxon>
        <taxon>Betaproteobacteria</taxon>
        <taxon>Neisseriales</taxon>
        <taxon>Chitinibacteraceae</taxon>
        <taxon>Jeongeupia</taxon>
    </lineage>
</organism>
<sequence length="135" mass="14475">MSAEPIRVVTLAVVRDGRLLTVRKRGTERFMLPGGKPDTGEADVATLAREVAEELRCAVATSTLLGEFSAMAANEPGRRVLARVYRGELDGEIELAAEIEALHWLVLGAPSPVPLAPLLAEHVLPVLTDDDLRGV</sequence>
<gene>
    <name evidence="4" type="ORF">JMJ54_02890</name>
</gene>